<proteinExistence type="predicted"/>
<dbReference type="EMBL" id="MN448299">
    <property type="protein sequence ID" value="QFG75156.1"/>
    <property type="molecule type" value="Genomic_DNA"/>
</dbReference>
<accession>A0A5J6VLJ2</accession>
<evidence type="ECO:0000313" key="1">
    <source>
        <dbReference type="EMBL" id="QFG75156.1"/>
    </source>
</evidence>
<name>A0A5J6VLJ2_9VIRU</name>
<organism evidence="1">
    <name type="scientific">Megaviridae environmental sample</name>
    <dbReference type="NCBI Taxonomy" id="1737588"/>
    <lineage>
        <taxon>Viruses</taxon>
        <taxon>Varidnaviria</taxon>
        <taxon>Bamfordvirae</taxon>
        <taxon>Nucleocytoviricota</taxon>
        <taxon>Megaviricetes</taxon>
        <taxon>Imitervirales</taxon>
        <taxon>Mimiviridae</taxon>
        <taxon>environmental samples</taxon>
    </lineage>
</organism>
<reference evidence="1" key="1">
    <citation type="journal article" date="2019" name="Philos. Trans. R. Soc. Lond., B, Biol. Sci.">
        <title>Targeted metagenomic recovery of four divergent viruses reveals shared and distinctive characteristics of giant viruses of marine eukaryotes.</title>
        <authorList>
            <person name="Needham D.M."/>
            <person name="Poirier C."/>
            <person name="Hehenberger E."/>
            <person name="Jimenez V."/>
            <person name="Swalwell J.E."/>
            <person name="Santoro A.E."/>
            <person name="Worden A.Z."/>
        </authorList>
    </citation>
    <scope>NUCLEOTIDE SEQUENCE</scope>
    <source>
        <strain evidence="1">OPacV-421</strain>
    </source>
</reference>
<protein>
    <submittedName>
        <fullName evidence="1">Uncharacterized protein</fullName>
    </submittedName>
</protein>
<sequence length="117" mass="13927">MQYQTTNKKLLKLFKYGQDTLHRDFCRNAVNGVNYDYLGSTNDAFDHLFVYRNVTGCINLANPFNLYYDCPEQCEKHLNIKINDTIKQAWKEKMENLKLQTLSKEEQKMTQQYVMVK</sequence>